<dbReference type="PANTHER" id="PTHR32063">
    <property type="match status" value="1"/>
</dbReference>
<proteinExistence type="predicted"/>
<keyword evidence="2" id="KW-0813">Transport</keyword>
<keyword evidence="10" id="KW-1185">Reference proteome</keyword>
<dbReference type="InterPro" id="IPR027463">
    <property type="entry name" value="AcrB_DN_DC_subdom"/>
</dbReference>
<dbReference type="NCBIfam" id="NF033617">
    <property type="entry name" value="RND_permease_2"/>
    <property type="match status" value="1"/>
</dbReference>
<evidence type="ECO:0000256" key="5">
    <source>
        <dbReference type="ARBA" id="ARBA00022692"/>
    </source>
</evidence>
<dbReference type="RefSeq" id="WP_062712880.1">
    <property type="nucleotide sequence ID" value="NZ_CAWRCI010000040.1"/>
</dbReference>
<dbReference type="Gene3D" id="3.30.70.1320">
    <property type="entry name" value="Multidrug efflux transporter AcrB pore domain like"/>
    <property type="match status" value="1"/>
</dbReference>
<dbReference type="FunFam" id="1.20.1640.10:FF:000001">
    <property type="entry name" value="Efflux pump membrane transporter"/>
    <property type="match status" value="1"/>
</dbReference>
<feature type="transmembrane region" description="Helical" evidence="8">
    <location>
        <begin position="359"/>
        <end position="379"/>
    </location>
</feature>
<evidence type="ECO:0000313" key="9">
    <source>
        <dbReference type="EMBL" id="CZF85622.1"/>
    </source>
</evidence>
<dbReference type="Gene3D" id="1.20.1640.10">
    <property type="entry name" value="Multidrug efflux transporter AcrB transmembrane domain"/>
    <property type="match status" value="2"/>
</dbReference>
<evidence type="ECO:0000256" key="6">
    <source>
        <dbReference type="ARBA" id="ARBA00022989"/>
    </source>
</evidence>
<dbReference type="Pfam" id="PF00873">
    <property type="entry name" value="ACR_tran"/>
    <property type="match status" value="1"/>
</dbReference>
<feature type="transmembrane region" description="Helical" evidence="8">
    <location>
        <begin position="978"/>
        <end position="1004"/>
    </location>
</feature>
<dbReference type="Gene3D" id="3.30.2090.10">
    <property type="entry name" value="Multidrug efflux transporter AcrB TolC docking domain, DN and DC subdomains"/>
    <property type="match status" value="2"/>
</dbReference>
<dbReference type="OrthoDB" id="9757904at2"/>
<comment type="subcellular location">
    <subcellularLocation>
        <location evidence="1">Cell inner membrane</location>
        <topology evidence="1">Multi-pass membrane protein</topology>
    </subcellularLocation>
</comment>
<evidence type="ECO:0000313" key="10">
    <source>
        <dbReference type="Proteomes" id="UP000073601"/>
    </source>
</evidence>
<feature type="transmembrane region" description="Helical" evidence="8">
    <location>
        <begin position="945"/>
        <end position="966"/>
    </location>
</feature>
<keyword evidence="6 8" id="KW-1133">Transmembrane helix</keyword>
<feature type="transmembrane region" description="Helical" evidence="8">
    <location>
        <begin position="847"/>
        <end position="867"/>
    </location>
</feature>
<dbReference type="Proteomes" id="UP000073601">
    <property type="component" value="Unassembled WGS sequence"/>
</dbReference>
<evidence type="ECO:0000256" key="2">
    <source>
        <dbReference type="ARBA" id="ARBA00022448"/>
    </source>
</evidence>
<evidence type="ECO:0000256" key="4">
    <source>
        <dbReference type="ARBA" id="ARBA00022519"/>
    </source>
</evidence>
<sequence>MKFTDIFIKRPVLAVSISFLIALLGLQSMFKMQVREYPDMTNTVVTISTSYYGASADLIQGFITTPLEQAVAQADNIDFMTSESVLGSSTITAYMKLNTDPNAALADILAKVNSVRAQLPGESEDPSVSMSTGSTTAVMYIGFTSEELDSSQITDYLERVTKPQLFTVNGVASIDLYGGLKYALRVWLDPAKMAAFNLTATDVMGVLNANNFQSATGQSIGTYMVYNGSANTQVSDTEELKRLVVATQKGQVIRLGDIAKVSLEKSHDVYRATANGSEAVVAAINAAPTANPINIAADVLEKLPELERNMPSTIKMNVLYDSTVAINESIHEVVKTIIEAALIVLVVITLFLGSFRAVLIPIITIPLSLIGVAMMMELFGFSLNLMTLLAMVLAIGLVVDDAIVVLENVDRHIKLGESPFRAAIIGTREIAVPVISMTLTLAAVYAPIALMGGITGSLFKEFALTLAGAVFVSGIIALTLSPMMCSKMLKANAQPSKFEAKVHHFLDRMTEGYARMLGGVMKVRPVIITFAVIVFVSLPLLFKFIPSELAPAEDKGVLVMMGTAPSTANLDYIQNTMAEVNQKLADQPEVAFSQVFSGVPKSNQAFGIASLVPWSEREASQADIVKRMTEEVKDIPGMAVTAFQMPELPGASSGLPIQFVITTPSNFESLFQVASDVLSEVKSNSMFVYSDMDLNFDSATMKINIDKDKAGAYGVTMQDIGITLGTMMADGYVNRIDLDGRSYEVIPQVERKYRLNPESIKGYYVRSANGEAVPLSSLITIDVVAEPRALPHFNQLNSATIGAVAAPGVAMGDAINWFENIAAEKLPRGYQHDYLGEARQFVTEGSALVGTFMLALAVIFLVLAIQFESLRDPLVILVSVPLAICGALIALAWGAASMNIYSQVGLITLIGLITKHGILICEVAKEEQLHRGMNKMEAVMEAAKVRLRPILMTTAAMIAGLIPLMYATGAGAAQRFSIGIVIVAGLAIGTLFTLFVLPVIYTYLASKHEPLPEFEEDLDVSAQEKPAH</sequence>
<dbReference type="AlphaFoldDB" id="A0A128FFR1"/>
<keyword evidence="7 8" id="KW-0472">Membrane</keyword>
<dbReference type="SUPFAM" id="SSF82866">
    <property type="entry name" value="Multidrug efflux transporter AcrB transmembrane domain"/>
    <property type="match status" value="2"/>
</dbReference>
<feature type="transmembrane region" description="Helical" evidence="8">
    <location>
        <begin position="385"/>
        <end position="409"/>
    </location>
</feature>
<feature type="transmembrane region" description="Helical" evidence="8">
    <location>
        <begin position="333"/>
        <end position="352"/>
    </location>
</feature>
<dbReference type="SUPFAM" id="SSF82714">
    <property type="entry name" value="Multidrug efflux transporter AcrB TolC docking domain, DN and DC subdomains"/>
    <property type="match status" value="2"/>
</dbReference>
<evidence type="ECO:0000256" key="8">
    <source>
        <dbReference type="SAM" id="Phobius"/>
    </source>
</evidence>
<feature type="transmembrane region" description="Helical" evidence="8">
    <location>
        <begin position="462"/>
        <end position="480"/>
    </location>
</feature>
<evidence type="ECO:0000256" key="3">
    <source>
        <dbReference type="ARBA" id="ARBA00022475"/>
    </source>
</evidence>
<evidence type="ECO:0000256" key="7">
    <source>
        <dbReference type="ARBA" id="ARBA00023136"/>
    </source>
</evidence>
<feature type="transmembrane region" description="Helical" evidence="8">
    <location>
        <begin position="874"/>
        <end position="894"/>
    </location>
</feature>
<protein>
    <submittedName>
        <fullName evidence="9">Efflux pump membrane transporter BepE</fullName>
    </submittedName>
</protein>
<dbReference type="Gene3D" id="3.30.70.1440">
    <property type="entry name" value="Multidrug efflux transporter AcrB pore domain"/>
    <property type="match status" value="1"/>
</dbReference>
<keyword evidence="4" id="KW-0997">Cell inner membrane</keyword>
<dbReference type="SUPFAM" id="SSF82693">
    <property type="entry name" value="Multidrug efflux transporter AcrB pore domain, PN1, PN2, PC1 and PC2 subdomains"/>
    <property type="match status" value="3"/>
</dbReference>
<feature type="transmembrane region" description="Helical" evidence="8">
    <location>
        <begin position="430"/>
        <end position="450"/>
    </location>
</feature>
<dbReference type="InterPro" id="IPR001036">
    <property type="entry name" value="Acrflvin-R"/>
</dbReference>
<name>A0A128FFR1_9GAMM</name>
<reference evidence="10" key="1">
    <citation type="submission" date="2016-02" db="EMBL/GenBank/DDBJ databases">
        <authorList>
            <person name="Rodrigo-Torres Lidia"/>
            <person name="Arahal R.David."/>
        </authorList>
    </citation>
    <scope>NUCLEOTIDE SEQUENCE [LARGE SCALE GENOMIC DNA]</scope>
    <source>
        <strain evidence="10">CECT 8713</strain>
    </source>
</reference>
<organism evidence="9 10">
    <name type="scientific">Grimontia marina</name>
    <dbReference type="NCBI Taxonomy" id="646534"/>
    <lineage>
        <taxon>Bacteria</taxon>
        <taxon>Pseudomonadati</taxon>
        <taxon>Pseudomonadota</taxon>
        <taxon>Gammaproteobacteria</taxon>
        <taxon>Vibrionales</taxon>
        <taxon>Vibrionaceae</taxon>
        <taxon>Grimontia</taxon>
    </lineage>
</organism>
<dbReference type="PRINTS" id="PR00702">
    <property type="entry name" value="ACRIFLAVINRP"/>
</dbReference>
<feature type="transmembrane region" description="Helical" evidence="8">
    <location>
        <begin position="900"/>
        <end position="924"/>
    </location>
</feature>
<gene>
    <name evidence="9" type="primary">bepE_1</name>
    <name evidence="9" type="ORF">GMA8713_03664</name>
</gene>
<accession>A0A128FFR1</accession>
<dbReference type="PANTHER" id="PTHR32063:SF28">
    <property type="entry name" value="BLR2861 PROTEIN"/>
    <property type="match status" value="1"/>
</dbReference>
<dbReference type="GO" id="GO:0042910">
    <property type="term" value="F:xenobiotic transmembrane transporter activity"/>
    <property type="evidence" value="ECO:0007669"/>
    <property type="project" value="TreeGrafter"/>
</dbReference>
<keyword evidence="5 8" id="KW-0812">Transmembrane</keyword>
<feature type="transmembrane region" description="Helical" evidence="8">
    <location>
        <begin position="12"/>
        <end position="30"/>
    </location>
</feature>
<dbReference type="Gene3D" id="3.30.70.1430">
    <property type="entry name" value="Multidrug efflux transporter AcrB pore domain"/>
    <property type="match status" value="2"/>
</dbReference>
<evidence type="ECO:0000256" key="1">
    <source>
        <dbReference type="ARBA" id="ARBA00004429"/>
    </source>
</evidence>
<dbReference type="EMBL" id="FIZY01000040">
    <property type="protein sequence ID" value="CZF85622.1"/>
    <property type="molecule type" value="Genomic_DNA"/>
</dbReference>
<feature type="transmembrane region" description="Helical" evidence="8">
    <location>
        <begin position="525"/>
        <end position="545"/>
    </location>
</feature>
<dbReference type="GO" id="GO:0005886">
    <property type="term" value="C:plasma membrane"/>
    <property type="evidence" value="ECO:0007669"/>
    <property type="project" value="UniProtKB-SubCell"/>
</dbReference>
<keyword evidence="3" id="KW-1003">Cell membrane</keyword>